<name>A0ABY5YJJ0_9DEIO</name>
<keyword evidence="8" id="KW-1185">Reference proteome</keyword>
<evidence type="ECO:0000256" key="4">
    <source>
        <dbReference type="ARBA" id="ARBA00031367"/>
    </source>
</evidence>
<evidence type="ECO:0000256" key="1">
    <source>
        <dbReference type="ARBA" id="ARBA00004947"/>
    </source>
</evidence>
<evidence type="ECO:0000256" key="3">
    <source>
        <dbReference type="ARBA" id="ARBA00018569"/>
    </source>
</evidence>
<evidence type="ECO:0000256" key="2">
    <source>
        <dbReference type="ARBA" id="ARBA00007637"/>
    </source>
</evidence>
<dbReference type="InterPro" id="IPR001509">
    <property type="entry name" value="Epimerase_deHydtase"/>
</dbReference>
<protein>
    <recommendedName>
        <fullName evidence="3">UDP-glucose 4-epimerase</fullName>
    </recommendedName>
    <alternativeName>
        <fullName evidence="5">Galactowaldenase</fullName>
    </alternativeName>
    <alternativeName>
        <fullName evidence="4">UDP-galactose 4-epimerase</fullName>
    </alternativeName>
</protein>
<dbReference type="RefSeq" id="WP_260560532.1">
    <property type="nucleotide sequence ID" value="NZ_BAABEC010000077.1"/>
</dbReference>
<evidence type="ECO:0000313" key="8">
    <source>
        <dbReference type="Proteomes" id="UP001060261"/>
    </source>
</evidence>
<dbReference type="PANTHER" id="PTHR43725:SF32">
    <property type="entry name" value="NAD-DEPENDENT EPIMERASE_DEHYDRATASE DOMAIN-CONTAINING PROTEIN"/>
    <property type="match status" value="1"/>
</dbReference>
<evidence type="ECO:0000313" key="7">
    <source>
        <dbReference type="EMBL" id="UWX64257.1"/>
    </source>
</evidence>
<dbReference type="Pfam" id="PF01370">
    <property type="entry name" value="Epimerase"/>
    <property type="match status" value="1"/>
</dbReference>
<evidence type="ECO:0000256" key="5">
    <source>
        <dbReference type="ARBA" id="ARBA00033067"/>
    </source>
</evidence>
<organism evidence="7 8">
    <name type="scientific">Deinococcus rubellus</name>
    <dbReference type="NCBI Taxonomy" id="1889240"/>
    <lineage>
        <taxon>Bacteria</taxon>
        <taxon>Thermotogati</taxon>
        <taxon>Deinococcota</taxon>
        <taxon>Deinococci</taxon>
        <taxon>Deinococcales</taxon>
        <taxon>Deinococcaceae</taxon>
        <taxon>Deinococcus</taxon>
    </lineage>
</organism>
<evidence type="ECO:0000259" key="6">
    <source>
        <dbReference type="Pfam" id="PF01370"/>
    </source>
</evidence>
<comment type="pathway">
    <text evidence="1">Carbohydrate metabolism; galactose metabolism.</text>
</comment>
<dbReference type="InterPro" id="IPR036291">
    <property type="entry name" value="NAD(P)-bd_dom_sf"/>
</dbReference>
<gene>
    <name evidence="7" type="ORF">N0D28_00840</name>
</gene>
<dbReference type="PANTHER" id="PTHR43725">
    <property type="entry name" value="UDP-GLUCOSE 4-EPIMERASE"/>
    <property type="match status" value="1"/>
</dbReference>
<dbReference type="SUPFAM" id="SSF51735">
    <property type="entry name" value="NAD(P)-binding Rossmann-fold domains"/>
    <property type="match status" value="1"/>
</dbReference>
<dbReference type="Proteomes" id="UP001060261">
    <property type="component" value="Chromosome"/>
</dbReference>
<sequence length="323" mass="35069">MKLLILGGTQFIGKHLTQAALLAGYQVTVFNRGRSPDDLPQQVERLRGDRDQGVAGLSALMGQHWDACFDVSGYTPRQVRASAGALQGRVGRYVYVSSRAVYAEPCGLPITEASPLQAPAAEDITQIDGETYGPLKVACEEIVQGLYADACTVLRPQIVVGPHDPTRRYPYWAERALLGGVMLAPGDGTDHLQVIDVRDVARFALRVVEADLDGVFNLAGPRLTWTDFLRICGAGQPATAQVRWIDIQMLRQHFPDAEELSLYVAENGPHAGRMNVSNVRAVRAGLTLTDPATTARDTQAWSCHQKLPYALTPEGEAALLGQL</sequence>
<dbReference type="Gene3D" id="3.40.50.720">
    <property type="entry name" value="NAD(P)-binding Rossmann-like Domain"/>
    <property type="match status" value="1"/>
</dbReference>
<dbReference type="EMBL" id="CP104213">
    <property type="protein sequence ID" value="UWX64257.1"/>
    <property type="molecule type" value="Genomic_DNA"/>
</dbReference>
<reference evidence="7" key="1">
    <citation type="submission" date="2022-09" db="EMBL/GenBank/DDBJ databases">
        <title>genome sequence of Deinococcus rubellus.</title>
        <authorList>
            <person name="Srinivasan S."/>
        </authorList>
    </citation>
    <scope>NUCLEOTIDE SEQUENCE</scope>
    <source>
        <strain evidence="7">Ant6</strain>
    </source>
</reference>
<proteinExistence type="inferred from homology"/>
<comment type="similarity">
    <text evidence="2">Belongs to the NAD(P)-dependent epimerase/dehydratase family.</text>
</comment>
<feature type="domain" description="NAD-dependent epimerase/dehydratase" evidence="6">
    <location>
        <begin position="89"/>
        <end position="218"/>
    </location>
</feature>
<accession>A0ABY5YJJ0</accession>